<feature type="compositionally biased region" description="Polar residues" evidence="9">
    <location>
        <begin position="924"/>
        <end position="935"/>
    </location>
</feature>
<proteinExistence type="predicted"/>
<feature type="compositionally biased region" description="Basic and acidic residues" evidence="9">
    <location>
        <begin position="426"/>
        <end position="435"/>
    </location>
</feature>
<evidence type="ECO:0000256" key="4">
    <source>
        <dbReference type="ARBA" id="ARBA00022741"/>
    </source>
</evidence>
<dbReference type="GO" id="GO:0005737">
    <property type="term" value="C:cytoplasm"/>
    <property type="evidence" value="ECO:0007669"/>
    <property type="project" value="TreeGrafter"/>
</dbReference>
<feature type="compositionally biased region" description="Basic and acidic residues" evidence="9">
    <location>
        <begin position="1296"/>
        <end position="1305"/>
    </location>
</feature>
<evidence type="ECO:0000256" key="3">
    <source>
        <dbReference type="ARBA" id="ARBA00022679"/>
    </source>
</evidence>
<feature type="compositionally biased region" description="Polar residues" evidence="9">
    <location>
        <begin position="403"/>
        <end position="413"/>
    </location>
</feature>
<feature type="compositionally biased region" description="Polar residues" evidence="9">
    <location>
        <begin position="477"/>
        <end position="486"/>
    </location>
</feature>
<keyword evidence="12" id="KW-1185">Reference proteome</keyword>
<keyword evidence="5" id="KW-0418">Kinase</keyword>
<dbReference type="SMART" id="SM00220">
    <property type="entry name" value="S_TKc"/>
    <property type="match status" value="1"/>
</dbReference>
<feature type="compositionally biased region" description="Basic and acidic residues" evidence="9">
    <location>
        <begin position="452"/>
        <end position="465"/>
    </location>
</feature>
<reference evidence="12" key="1">
    <citation type="journal article" date="2014" name="Proc. Natl. Acad. Sci. U.S.A.">
        <title>Extensive sampling of basidiomycete genomes demonstrates inadequacy of the white-rot/brown-rot paradigm for wood decay fungi.</title>
        <authorList>
            <person name="Riley R."/>
            <person name="Salamov A.A."/>
            <person name="Brown D.W."/>
            <person name="Nagy L.G."/>
            <person name="Floudas D."/>
            <person name="Held B.W."/>
            <person name="Levasseur A."/>
            <person name="Lombard V."/>
            <person name="Morin E."/>
            <person name="Otillar R."/>
            <person name="Lindquist E.A."/>
            <person name="Sun H."/>
            <person name="LaButti K.M."/>
            <person name="Schmutz J."/>
            <person name="Jabbour D."/>
            <person name="Luo H."/>
            <person name="Baker S.E."/>
            <person name="Pisabarro A.G."/>
            <person name="Walton J.D."/>
            <person name="Blanchette R.A."/>
            <person name="Henrissat B."/>
            <person name="Martin F."/>
            <person name="Cullen D."/>
            <person name="Hibbett D.S."/>
            <person name="Grigoriev I.V."/>
        </authorList>
    </citation>
    <scope>NUCLEOTIDE SEQUENCE [LARGE SCALE GENOMIC DNA]</scope>
    <source>
        <strain evidence="12">CBS 339.88</strain>
    </source>
</reference>
<feature type="domain" description="Protein kinase" evidence="10">
    <location>
        <begin position="30"/>
        <end position="304"/>
    </location>
</feature>
<dbReference type="EMBL" id="KL142367">
    <property type="protein sequence ID" value="KDR85677.1"/>
    <property type="molecule type" value="Genomic_DNA"/>
</dbReference>
<feature type="compositionally biased region" description="Polar residues" evidence="9">
    <location>
        <begin position="1091"/>
        <end position="1107"/>
    </location>
</feature>
<evidence type="ECO:0000256" key="8">
    <source>
        <dbReference type="ARBA" id="ARBA00048679"/>
    </source>
</evidence>
<protein>
    <recommendedName>
        <fullName evidence="1">non-specific serine/threonine protein kinase</fullName>
        <ecNumber evidence="1">2.7.11.1</ecNumber>
    </recommendedName>
</protein>
<evidence type="ECO:0000256" key="5">
    <source>
        <dbReference type="ARBA" id="ARBA00022777"/>
    </source>
</evidence>
<dbReference type="STRING" id="685588.A0A067TTL6"/>
<feature type="compositionally biased region" description="Polar residues" evidence="9">
    <location>
        <begin position="1208"/>
        <end position="1220"/>
    </location>
</feature>
<dbReference type="GO" id="GO:0007015">
    <property type="term" value="P:actin filament organization"/>
    <property type="evidence" value="ECO:0007669"/>
    <property type="project" value="TreeGrafter"/>
</dbReference>
<dbReference type="PROSITE" id="PS50011">
    <property type="entry name" value="PROTEIN_KINASE_DOM"/>
    <property type="match status" value="1"/>
</dbReference>
<dbReference type="InterPro" id="IPR000719">
    <property type="entry name" value="Prot_kinase_dom"/>
</dbReference>
<dbReference type="GO" id="GO:0005524">
    <property type="term" value="F:ATP binding"/>
    <property type="evidence" value="ECO:0007669"/>
    <property type="project" value="UniProtKB-KW"/>
</dbReference>
<feature type="compositionally biased region" description="Polar residues" evidence="9">
    <location>
        <begin position="583"/>
        <end position="619"/>
    </location>
</feature>
<feature type="compositionally biased region" description="Low complexity" evidence="9">
    <location>
        <begin position="1261"/>
        <end position="1281"/>
    </location>
</feature>
<organism evidence="11 12">
    <name type="scientific">Galerina marginata (strain CBS 339.88)</name>
    <dbReference type="NCBI Taxonomy" id="685588"/>
    <lineage>
        <taxon>Eukaryota</taxon>
        <taxon>Fungi</taxon>
        <taxon>Dikarya</taxon>
        <taxon>Basidiomycota</taxon>
        <taxon>Agaricomycotina</taxon>
        <taxon>Agaricomycetes</taxon>
        <taxon>Agaricomycetidae</taxon>
        <taxon>Agaricales</taxon>
        <taxon>Agaricineae</taxon>
        <taxon>Strophariaceae</taxon>
        <taxon>Galerina</taxon>
    </lineage>
</organism>
<evidence type="ECO:0000313" key="11">
    <source>
        <dbReference type="EMBL" id="KDR85677.1"/>
    </source>
</evidence>
<dbReference type="OrthoDB" id="2018507at2759"/>
<dbReference type="GO" id="GO:0004674">
    <property type="term" value="F:protein serine/threonine kinase activity"/>
    <property type="evidence" value="ECO:0007669"/>
    <property type="project" value="UniProtKB-KW"/>
</dbReference>
<feature type="compositionally biased region" description="Polar residues" evidence="9">
    <location>
        <begin position="1157"/>
        <end position="1168"/>
    </location>
</feature>
<feature type="region of interest" description="Disordered" evidence="9">
    <location>
        <begin position="384"/>
        <end position="493"/>
    </location>
</feature>
<dbReference type="SUPFAM" id="SSF56112">
    <property type="entry name" value="Protein kinase-like (PK-like)"/>
    <property type="match status" value="1"/>
</dbReference>
<name>A0A067TTL6_GALM3</name>
<keyword evidence="6" id="KW-0067">ATP-binding</keyword>
<feature type="compositionally biased region" description="Low complexity" evidence="9">
    <location>
        <begin position="388"/>
        <end position="402"/>
    </location>
</feature>
<feature type="region of interest" description="Disordered" evidence="9">
    <location>
        <begin position="882"/>
        <end position="1351"/>
    </location>
</feature>
<feature type="compositionally biased region" description="Basic and acidic residues" evidence="9">
    <location>
        <begin position="738"/>
        <end position="747"/>
    </location>
</feature>
<comment type="catalytic activity">
    <reaction evidence="7">
        <text>L-threonyl-[protein] + ATP = O-phospho-L-threonyl-[protein] + ADP + H(+)</text>
        <dbReference type="Rhea" id="RHEA:46608"/>
        <dbReference type="Rhea" id="RHEA-COMP:11060"/>
        <dbReference type="Rhea" id="RHEA-COMP:11605"/>
        <dbReference type="ChEBI" id="CHEBI:15378"/>
        <dbReference type="ChEBI" id="CHEBI:30013"/>
        <dbReference type="ChEBI" id="CHEBI:30616"/>
        <dbReference type="ChEBI" id="CHEBI:61977"/>
        <dbReference type="ChEBI" id="CHEBI:456216"/>
        <dbReference type="EC" id="2.7.11.1"/>
    </reaction>
</comment>
<feature type="compositionally biased region" description="Polar residues" evidence="9">
    <location>
        <begin position="685"/>
        <end position="703"/>
    </location>
</feature>
<feature type="compositionally biased region" description="Basic and acidic residues" evidence="9">
    <location>
        <begin position="994"/>
        <end position="1004"/>
    </location>
</feature>
<feature type="compositionally biased region" description="Polar residues" evidence="9">
    <location>
        <begin position="1037"/>
        <end position="1061"/>
    </location>
</feature>
<evidence type="ECO:0000256" key="6">
    <source>
        <dbReference type="ARBA" id="ARBA00022840"/>
    </source>
</evidence>
<keyword evidence="3" id="KW-0808">Transferase</keyword>
<dbReference type="PANTHER" id="PTHR22967:SF57">
    <property type="entry name" value="AUXILIN, ISOFORM A-RELATED"/>
    <property type="match status" value="1"/>
</dbReference>
<evidence type="ECO:0000259" key="10">
    <source>
        <dbReference type="PROSITE" id="PS50011"/>
    </source>
</evidence>
<keyword evidence="2" id="KW-0723">Serine/threonine-protein kinase</keyword>
<dbReference type="EC" id="2.7.11.1" evidence="1"/>
<comment type="catalytic activity">
    <reaction evidence="8">
        <text>L-seryl-[protein] + ATP = O-phospho-L-seryl-[protein] + ADP + H(+)</text>
        <dbReference type="Rhea" id="RHEA:17989"/>
        <dbReference type="Rhea" id="RHEA-COMP:9863"/>
        <dbReference type="Rhea" id="RHEA-COMP:11604"/>
        <dbReference type="ChEBI" id="CHEBI:15378"/>
        <dbReference type="ChEBI" id="CHEBI:29999"/>
        <dbReference type="ChEBI" id="CHEBI:30616"/>
        <dbReference type="ChEBI" id="CHEBI:83421"/>
        <dbReference type="ChEBI" id="CHEBI:456216"/>
        <dbReference type="EC" id="2.7.11.1"/>
    </reaction>
</comment>
<evidence type="ECO:0000313" key="12">
    <source>
        <dbReference type="Proteomes" id="UP000027222"/>
    </source>
</evidence>
<feature type="compositionally biased region" description="Low complexity" evidence="9">
    <location>
        <begin position="1070"/>
        <end position="1085"/>
    </location>
</feature>
<sequence>MANQQVYQAYPQNKGTLIPGQTISVNNYTVQVERYLSQGGFAHVYLVRTPTPVYNTTHHVLKRIAVANESMLTEVKKEVDIMRLLKGHPNIVHLIDAAWHKLPNGTFEVFILMEYCPGGGIIDMMNRRLRERLTEAEILQIFVDVCEGVAYMHNSRPPLLHRDLKVENILQSSSTSFKLCDFGSATTVSNPPTNMQEIRALEADLNRHTTLQYRAPEMVDVYSKRPVNEKSDVWALGVLLYKLCYYTTPFEEHGPLAILNVQYRIPPYPVYSQDMNMLIASMLREHGAQRPTVFELLNHVHRLRGTKSKFSYNVPVPPPLVPRIQAHAKLLPSPNPLDGVVSYGMSATKPVISTYDPKSLPNPPAPNQGIQARDKVLEAIAPMRRGRPTTSQSSTSRPSSPQKNSQSLQTNQEKPMEWSENGFGPEQDKAWKAVTEKNSSVDDSADAWGVSRADKKPQTEKRDRPPAFGDDFAEKLWNSSDPNSTVPLPPRLSPRPNINMNVIKPTDLPVTPLAFTGTSRIRPKQDRLMQNRDKDAFEGLGLMTSTPKSAPTLGEARKLRTGLAIMGTSTTHDNNYRDPGKLSATSDRPSPSQSKYLSTTPFQPQSISPVPTPGTSSSAFYRPSPSPSGTSPAPSVTTDGLPIESRFPSLEELDAQFNPSKMPSANAFYPASVNDASSRYIPQMTKQSGNRSQYSSRTSYSGPSGTGGNLLKPSVSPNISRSVEGVRSEQVTGTAMRDQNESRKPEDSSIGSGNSLLNRGHPTGNDASLISLKDGNSITKPTAIRKHRSSVSMKPAFVNGKSTYKEDFRPTQNSSNDSLVPPKLPPRPSGLPASTPPRDWLTGEEYEDPKPHITSDVPVLRESPSKRASFIETSNFVMPSSATAQHVSAPERLVDEPQSAELSPTVSKFKRSFPAIDKIDAQPISPSSLTDNWSPIATRKDIDVDSSSADEEPEEPKSNASVAQKRNASRAKGRQGRQSSVHELVYQYGGGVMIKEKEKERERPFGQYNDDDFEPQNARPLGLAPPSTTRDLDRKTPSPTSNMVNPISTAPNRSPRLQPQAISDKPQPPIIAAKPASSSRSRPQSMFIFPSKSTDSSVSPPTITNLMPPQEAKPRATRRTSISDMVQRYEAIGGSAKPPSIIPPSSPSPVHRPVSAKLTSVPSESGRVQRSFPEPIKPVALKTSVSNDASSYSGGDPLKPKTTYEPVRQTTTGLSRTPTKVQRKFTTDKDMTAPGPSPTPDKGIQRLRRISVKAELPPMASSHSRSETSSTKPLSSESFRPPSSPRKAAMSVGEDSPSKSEEPERPYQGVGRLIDQWQKKSAEAEQARPVPPGKRADFITKRAGIVRGDDR</sequence>
<dbReference type="PANTHER" id="PTHR22967">
    <property type="entry name" value="SERINE/THREONINE PROTEIN KINASE"/>
    <property type="match status" value="1"/>
</dbReference>
<evidence type="ECO:0000256" key="2">
    <source>
        <dbReference type="ARBA" id="ARBA00022527"/>
    </source>
</evidence>
<dbReference type="InterPro" id="IPR011009">
    <property type="entry name" value="Kinase-like_dom_sf"/>
</dbReference>
<dbReference type="Gene3D" id="1.10.510.10">
    <property type="entry name" value="Transferase(Phosphotransferase) domain 1"/>
    <property type="match status" value="1"/>
</dbReference>
<feature type="region of interest" description="Disordered" evidence="9">
    <location>
        <begin position="685"/>
        <end position="858"/>
    </location>
</feature>
<accession>A0A067TTL6</accession>
<dbReference type="FunFam" id="1.10.510.10:FF:000853">
    <property type="entry name" value="Related to ARK1-Actin Regulating Kinase"/>
    <property type="match status" value="1"/>
</dbReference>
<dbReference type="Pfam" id="PF00069">
    <property type="entry name" value="Pkinase"/>
    <property type="match status" value="1"/>
</dbReference>
<evidence type="ECO:0000256" key="1">
    <source>
        <dbReference type="ARBA" id="ARBA00012513"/>
    </source>
</evidence>
<feature type="region of interest" description="Disordered" evidence="9">
    <location>
        <begin position="566"/>
        <end position="650"/>
    </location>
</feature>
<dbReference type="GO" id="GO:0000147">
    <property type="term" value="P:actin cortical patch assembly"/>
    <property type="evidence" value="ECO:0007669"/>
    <property type="project" value="TreeGrafter"/>
</dbReference>
<keyword evidence="4" id="KW-0547">Nucleotide-binding</keyword>
<dbReference type="CDD" id="cd14037">
    <property type="entry name" value="STKc_NAK_like"/>
    <property type="match status" value="1"/>
</dbReference>
<feature type="compositionally biased region" description="Polar residues" evidence="9">
    <location>
        <begin position="1183"/>
        <end position="1193"/>
    </location>
</feature>
<gene>
    <name evidence="11" type="ORF">GALMADRAFT_234684</name>
</gene>
<dbReference type="HOGENOM" id="CLU_003223_0_0_1"/>
<feature type="compositionally biased region" description="Basic and acidic residues" evidence="9">
    <location>
        <begin position="1317"/>
        <end position="1326"/>
    </location>
</feature>
<dbReference type="Proteomes" id="UP000027222">
    <property type="component" value="Unassembled WGS sequence"/>
</dbReference>
<evidence type="ECO:0000256" key="9">
    <source>
        <dbReference type="SAM" id="MobiDB-lite"/>
    </source>
</evidence>
<evidence type="ECO:0000256" key="7">
    <source>
        <dbReference type="ARBA" id="ARBA00047899"/>
    </source>
</evidence>